<evidence type="ECO:0000313" key="3">
    <source>
        <dbReference type="Proteomes" id="UP000028582"/>
    </source>
</evidence>
<protein>
    <recommendedName>
        <fullName evidence="4">Tyr recombinase domain-containing protein</fullName>
    </recommendedName>
</protein>
<dbReference type="PANTHER" id="PTHR34605:SF3">
    <property type="entry name" value="P CELL-TYPE AGGLUTINATION PROTEIN MAP4-LIKE-RELATED"/>
    <property type="match status" value="1"/>
</dbReference>
<dbReference type="Proteomes" id="UP000028582">
    <property type="component" value="Unassembled WGS sequence"/>
</dbReference>
<proteinExistence type="predicted"/>
<comment type="caution">
    <text evidence="2">The sequence shown here is derived from an EMBL/GenBank/DDBJ whole genome shotgun (WGS) entry which is preliminary data.</text>
</comment>
<dbReference type="PANTHER" id="PTHR34605">
    <property type="entry name" value="PHAGE_INTEGRASE DOMAIN-CONTAINING PROTEIN"/>
    <property type="match status" value="1"/>
</dbReference>
<name>A0A081A3Q9_PHYNI</name>
<dbReference type="InterPro" id="IPR052925">
    <property type="entry name" value="Phage_Integrase-like_Recomb"/>
</dbReference>
<evidence type="ECO:0000256" key="1">
    <source>
        <dbReference type="ARBA" id="ARBA00023172"/>
    </source>
</evidence>
<dbReference type="EMBL" id="ANJA01001873">
    <property type="protein sequence ID" value="ETO73520.1"/>
    <property type="molecule type" value="Genomic_DNA"/>
</dbReference>
<dbReference type="InterPro" id="IPR011010">
    <property type="entry name" value="DNA_brk_join_enz"/>
</dbReference>
<sequence>METMGAIQPTTRTVHVKWYHRVFAGFEPIVTAGHATALAGMRKISPTPQPGAPVSPAMLDWIANHIDHQKPQHRLMFGAALLGFFYLLRSGEYLGVKGGRHRYALEVRDVEVFDAMNRPAVRFCDATSAQGLGTSRRLWRSGHKRICPVLGAAILLELAAQHHLQPSDPICSFNRTRIHKAEELSKVLKEAAAANGYDPQQFSCHSLRSGGASALIGGGADSTTIKLHGRWKSNSFQRYTHYSDDVGAPLAAIMAGTSNCTYRATP</sequence>
<dbReference type="GO" id="GO:0006310">
    <property type="term" value="P:DNA recombination"/>
    <property type="evidence" value="ECO:0007669"/>
    <property type="project" value="UniProtKB-KW"/>
</dbReference>
<evidence type="ECO:0000313" key="2">
    <source>
        <dbReference type="EMBL" id="ETO73520.1"/>
    </source>
</evidence>
<evidence type="ECO:0008006" key="4">
    <source>
        <dbReference type="Google" id="ProtNLM"/>
    </source>
</evidence>
<dbReference type="InterPro" id="IPR013762">
    <property type="entry name" value="Integrase-like_cat_sf"/>
</dbReference>
<dbReference type="OrthoDB" id="92990at2759"/>
<dbReference type="AlphaFoldDB" id="A0A081A3Q9"/>
<accession>A0A081A3Q9</accession>
<dbReference type="SUPFAM" id="SSF56349">
    <property type="entry name" value="DNA breaking-rejoining enzymes"/>
    <property type="match status" value="1"/>
</dbReference>
<organism evidence="2 3">
    <name type="scientific">Phytophthora nicotianae P1976</name>
    <dbReference type="NCBI Taxonomy" id="1317066"/>
    <lineage>
        <taxon>Eukaryota</taxon>
        <taxon>Sar</taxon>
        <taxon>Stramenopiles</taxon>
        <taxon>Oomycota</taxon>
        <taxon>Peronosporomycetes</taxon>
        <taxon>Peronosporales</taxon>
        <taxon>Peronosporaceae</taxon>
        <taxon>Phytophthora</taxon>
    </lineage>
</organism>
<dbReference type="Gene3D" id="1.10.443.10">
    <property type="entry name" value="Intergrase catalytic core"/>
    <property type="match status" value="1"/>
</dbReference>
<dbReference type="GO" id="GO:0015074">
    <property type="term" value="P:DNA integration"/>
    <property type="evidence" value="ECO:0007669"/>
    <property type="project" value="InterPro"/>
</dbReference>
<dbReference type="GO" id="GO:0003677">
    <property type="term" value="F:DNA binding"/>
    <property type="evidence" value="ECO:0007669"/>
    <property type="project" value="InterPro"/>
</dbReference>
<reference evidence="2 3" key="1">
    <citation type="submission" date="2013-11" db="EMBL/GenBank/DDBJ databases">
        <title>The Genome Sequence of Phytophthora parasitica P1976.</title>
        <authorList>
            <consortium name="The Broad Institute Genomics Platform"/>
            <person name="Russ C."/>
            <person name="Tyler B."/>
            <person name="Panabieres F."/>
            <person name="Shan W."/>
            <person name="Tripathy S."/>
            <person name="Grunwald N."/>
            <person name="Machado M."/>
            <person name="Johnson C.S."/>
            <person name="Walker B."/>
            <person name="Young S."/>
            <person name="Zeng Q."/>
            <person name="Gargeya S."/>
            <person name="Fitzgerald M."/>
            <person name="Haas B."/>
            <person name="Abouelleil A."/>
            <person name="Allen A.W."/>
            <person name="Alvarado L."/>
            <person name="Arachchi H.M."/>
            <person name="Berlin A.M."/>
            <person name="Chapman S.B."/>
            <person name="Gainer-Dewar J."/>
            <person name="Goldberg J."/>
            <person name="Griggs A."/>
            <person name="Gujja S."/>
            <person name="Hansen M."/>
            <person name="Howarth C."/>
            <person name="Imamovic A."/>
            <person name="Ireland A."/>
            <person name="Larimer J."/>
            <person name="McCowan C."/>
            <person name="Murphy C."/>
            <person name="Pearson M."/>
            <person name="Poon T.W."/>
            <person name="Priest M."/>
            <person name="Roberts A."/>
            <person name="Saif S."/>
            <person name="Shea T."/>
            <person name="Sisk P."/>
            <person name="Sykes S."/>
            <person name="Wortman J."/>
            <person name="Nusbaum C."/>
            <person name="Birren B."/>
        </authorList>
    </citation>
    <scope>NUCLEOTIDE SEQUENCE [LARGE SCALE GENOMIC DNA]</scope>
    <source>
        <strain evidence="2 3">P1976</strain>
    </source>
</reference>
<gene>
    <name evidence="2" type="ORF">F444_10536</name>
</gene>
<keyword evidence="1" id="KW-0233">DNA recombination</keyword>